<evidence type="ECO:0000256" key="1">
    <source>
        <dbReference type="ARBA" id="ARBA00022723"/>
    </source>
</evidence>
<dbReference type="InterPro" id="IPR051158">
    <property type="entry name" value="Metallophosphoesterase_sf"/>
</dbReference>
<evidence type="ECO:0000256" key="2">
    <source>
        <dbReference type="ARBA" id="ARBA00022801"/>
    </source>
</evidence>
<dbReference type="PANTHER" id="PTHR31302:SF31">
    <property type="entry name" value="PHOSPHODIESTERASE YAEI"/>
    <property type="match status" value="1"/>
</dbReference>
<dbReference type="GO" id="GO:0016020">
    <property type="term" value="C:membrane"/>
    <property type="evidence" value="ECO:0007669"/>
    <property type="project" value="GOC"/>
</dbReference>
<dbReference type="AlphaFoldDB" id="A0A6S6UBX5"/>
<dbReference type="InterPro" id="IPR004843">
    <property type="entry name" value="Calcineurin-like_PHP"/>
</dbReference>
<reference evidence="4" key="1">
    <citation type="submission" date="2020-01" db="EMBL/GenBank/DDBJ databases">
        <authorList>
            <person name="Meier V. D."/>
            <person name="Meier V D."/>
        </authorList>
    </citation>
    <scope>NUCLEOTIDE SEQUENCE</scope>
    <source>
        <strain evidence="4">HLG_WM_MAG_08</strain>
    </source>
</reference>
<dbReference type="Gene3D" id="3.60.21.10">
    <property type="match status" value="1"/>
</dbReference>
<dbReference type="GO" id="GO:0008758">
    <property type="term" value="F:UDP-2,3-diacylglucosamine hydrolase activity"/>
    <property type="evidence" value="ECO:0007669"/>
    <property type="project" value="TreeGrafter"/>
</dbReference>
<dbReference type="SUPFAM" id="SSF56300">
    <property type="entry name" value="Metallo-dependent phosphatases"/>
    <property type="match status" value="1"/>
</dbReference>
<organism evidence="4">
    <name type="scientific">uncultured Thiotrichaceae bacterium</name>
    <dbReference type="NCBI Taxonomy" id="298394"/>
    <lineage>
        <taxon>Bacteria</taxon>
        <taxon>Pseudomonadati</taxon>
        <taxon>Pseudomonadota</taxon>
        <taxon>Gammaproteobacteria</taxon>
        <taxon>Thiotrichales</taxon>
        <taxon>Thiotrichaceae</taxon>
        <taxon>environmental samples</taxon>
    </lineage>
</organism>
<protein>
    <submittedName>
        <fullName evidence="4">Metallophosphoesterase</fullName>
    </submittedName>
</protein>
<feature type="domain" description="Calcineurin-like phosphoesterase" evidence="3">
    <location>
        <begin position="56"/>
        <end position="219"/>
    </location>
</feature>
<accession>A0A6S6UBX5</accession>
<dbReference type="Pfam" id="PF00149">
    <property type="entry name" value="Metallophos"/>
    <property type="match status" value="1"/>
</dbReference>
<dbReference type="InterPro" id="IPR029052">
    <property type="entry name" value="Metallo-depent_PP-like"/>
</dbReference>
<sequence>MLSVARKAPQRMLNRIGDMKYFHDHRHAQRRNEIRWLVEEFTDVPVSNLPESLEGFKIVQLTDMHLKPFTQLEHIERAVLKTNLLQPDLVVLTGDYVWHDEEDILDLVPALAKLNARYGVFAVLGNHDIKTDAALITDTFTRHGIRVLCNEGLDLQVGNDHLHLAGIDDGWLGNPDIVQTLSNHRANKPVVLLAHEPDMIDWYAHDERISLQLSGHTHGGQVQVSPGKPFVRPYLGKKYVQGLYRVNQSWVYTSRGLGTTGVPLRRNCAPEITHITLVSGDPEAVDYPNKPAVPAV</sequence>
<keyword evidence="2" id="KW-0378">Hydrolase</keyword>
<gene>
    <name evidence="4" type="ORF">HELGO_WM25075</name>
</gene>
<evidence type="ECO:0000259" key="3">
    <source>
        <dbReference type="Pfam" id="PF00149"/>
    </source>
</evidence>
<dbReference type="GO" id="GO:0009245">
    <property type="term" value="P:lipid A biosynthetic process"/>
    <property type="evidence" value="ECO:0007669"/>
    <property type="project" value="TreeGrafter"/>
</dbReference>
<proteinExistence type="predicted"/>
<keyword evidence="1" id="KW-0479">Metal-binding</keyword>
<dbReference type="GO" id="GO:0046872">
    <property type="term" value="F:metal ion binding"/>
    <property type="evidence" value="ECO:0007669"/>
    <property type="project" value="UniProtKB-KW"/>
</dbReference>
<dbReference type="CDD" id="cd07385">
    <property type="entry name" value="MPP_YkuE_C"/>
    <property type="match status" value="1"/>
</dbReference>
<name>A0A6S6UBX5_9GAMM</name>
<dbReference type="PANTHER" id="PTHR31302">
    <property type="entry name" value="TRANSMEMBRANE PROTEIN WITH METALLOPHOSPHOESTERASE DOMAIN-RELATED"/>
    <property type="match status" value="1"/>
</dbReference>
<dbReference type="EMBL" id="CACVAV010000396">
    <property type="protein sequence ID" value="CAA6825176.1"/>
    <property type="molecule type" value="Genomic_DNA"/>
</dbReference>
<evidence type="ECO:0000313" key="4">
    <source>
        <dbReference type="EMBL" id="CAA6825176.1"/>
    </source>
</evidence>